<keyword evidence="6" id="KW-0808">Transferase</keyword>
<dbReference type="GO" id="GO:0005829">
    <property type="term" value="C:cytosol"/>
    <property type="evidence" value="ECO:0007669"/>
    <property type="project" value="TreeGrafter"/>
</dbReference>
<dbReference type="Pfam" id="PF22629">
    <property type="entry name" value="ACT_AHAS_ss"/>
    <property type="match status" value="1"/>
</dbReference>
<evidence type="ECO:0000256" key="2">
    <source>
        <dbReference type="ARBA" id="ARBA00005025"/>
    </source>
</evidence>
<comment type="catalytic activity">
    <reaction evidence="6">
        <text>2 pyruvate + H(+) = (2S)-2-acetolactate + CO2</text>
        <dbReference type="Rhea" id="RHEA:25249"/>
        <dbReference type="ChEBI" id="CHEBI:15361"/>
        <dbReference type="ChEBI" id="CHEBI:15378"/>
        <dbReference type="ChEBI" id="CHEBI:16526"/>
        <dbReference type="ChEBI" id="CHEBI:58476"/>
        <dbReference type="EC" id="2.2.1.6"/>
    </reaction>
</comment>
<dbReference type="FunFam" id="3.30.70.1150:FF:000001">
    <property type="entry name" value="Acetolactate synthase small subunit"/>
    <property type="match status" value="1"/>
</dbReference>
<evidence type="ECO:0000256" key="6">
    <source>
        <dbReference type="RuleBase" id="RU368092"/>
    </source>
</evidence>
<dbReference type="OrthoDB" id="85792at2157"/>
<evidence type="ECO:0000259" key="7">
    <source>
        <dbReference type="PROSITE" id="PS51671"/>
    </source>
</evidence>
<dbReference type="Gene3D" id="3.30.70.260">
    <property type="match status" value="1"/>
</dbReference>
<dbReference type="Gene3D" id="3.30.70.1150">
    <property type="entry name" value="ACT-like. Chain A, domain 2"/>
    <property type="match status" value="1"/>
</dbReference>
<comment type="subunit">
    <text evidence="6">Dimer of large and small chains.</text>
</comment>
<dbReference type="PROSITE" id="PS51671">
    <property type="entry name" value="ACT"/>
    <property type="match status" value="1"/>
</dbReference>
<proteinExistence type="inferred from homology"/>
<dbReference type="NCBIfam" id="TIGR00119">
    <property type="entry name" value="acolac_sm"/>
    <property type="match status" value="1"/>
</dbReference>
<dbReference type="InterPro" id="IPR004789">
    <property type="entry name" value="Acetalactate_synth_ssu"/>
</dbReference>
<dbReference type="GO" id="GO:1990610">
    <property type="term" value="F:acetolactate synthase regulator activity"/>
    <property type="evidence" value="ECO:0007669"/>
    <property type="project" value="UniProtKB-UniRule"/>
</dbReference>
<comment type="pathway">
    <text evidence="2 6">Amino-acid biosynthesis; L-valine biosynthesis; L-valine from pyruvate: step 1/4.</text>
</comment>
<organism evidence="8 9">
    <name type="scientific">Methanobrevibacter smithii</name>
    <dbReference type="NCBI Taxonomy" id="2173"/>
    <lineage>
        <taxon>Archaea</taxon>
        <taxon>Methanobacteriati</taxon>
        <taxon>Methanobacteriota</taxon>
        <taxon>Methanomada group</taxon>
        <taxon>Methanobacteria</taxon>
        <taxon>Methanobacteriales</taxon>
        <taxon>Methanobacteriaceae</taxon>
        <taxon>Methanobrevibacter</taxon>
    </lineage>
</organism>
<evidence type="ECO:0000313" key="9">
    <source>
        <dbReference type="Proteomes" id="UP000232133"/>
    </source>
</evidence>
<keyword evidence="5 6" id="KW-0100">Branched-chain amino acid biosynthesis</keyword>
<name>A0A2H4U8H4_METSM</name>
<sequence>MALEYHVINALVEDKPGVLQKVAGLFTRRGFNIDSITVGESEVEGLARMIITVKADQKLLEQVTKQLNKLVDVIKIKDITENAVKRELCLVKVNIPNEKARAEIMQYVNIFRAKIVDVCEEALIIEITGDIEKIDAFLSLLKGYGIKKISRTGLTAMSRGFRS</sequence>
<dbReference type="EC" id="2.2.1.6" evidence="6"/>
<gene>
    <name evidence="8" type="ORF">BK798_08295</name>
</gene>
<reference evidence="8 9" key="1">
    <citation type="submission" date="2016-10" db="EMBL/GenBank/DDBJ databases">
        <authorList>
            <person name="Varghese N."/>
        </authorList>
    </citation>
    <scope>NUCLEOTIDE SEQUENCE [LARGE SCALE GENOMIC DNA]</scope>
    <source>
        <strain evidence="8 9">KB11</strain>
    </source>
</reference>
<comment type="pathway">
    <text evidence="1 6">Amino-acid biosynthesis; L-isoleucine biosynthesis; L-isoleucine from 2-oxobutanoate: step 1/4.</text>
</comment>
<dbReference type="GO" id="GO:0009099">
    <property type="term" value="P:L-valine biosynthetic process"/>
    <property type="evidence" value="ECO:0007669"/>
    <property type="project" value="UniProtKB-UniRule"/>
</dbReference>
<dbReference type="InterPro" id="IPR002912">
    <property type="entry name" value="ACT_dom"/>
</dbReference>
<dbReference type="InterPro" id="IPR045865">
    <property type="entry name" value="ACT-like_dom_sf"/>
</dbReference>
<dbReference type="InterPro" id="IPR027271">
    <property type="entry name" value="Acetolactate_synth/TF_NikR_C"/>
</dbReference>
<dbReference type="Pfam" id="PF10369">
    <property type="entry name" value="ALS_ss_C"/>
    <property type="match status" value="1"/>
</dbReference>
<evidence type="ECO:0000313" key="8">
    <source>
        <dbReference type="EMBL" id="ATZ60417.1"/>
    </source>
</evidence>
<evidence type="ECO:0000256" key="3">
    <source>
        <dbReference type="ARBA" id="ARBA00006341"/>
    </source>
</evidence>
<comment type="similarity">
    <text evidence="3 6">Belongs to the acetolactate synthase small subunit family.</text>
</comment>
<accession>A0A2H4U8H4</accession>
<comment type="function">
    <text evidence="6">Catalyzes the conversion of 2 pyruvate molecules into acetolactate in the first common step of the biosynthetic pathway of the branched-amino acids such as leucine, isoleucine, and valine.</text>
</comment>
<dbReference type="GO" id="GO:0009097">
    <property type="term" value="P:isoleucine biosynthetic process"/>
    <property type="evidence" value="ECO:0007669"/>
    <property type="project" value="UniProtKB-UniRule"/>
</dbReference>
<dbReference type="AlphaFoldDB" id="A0A2H4U8H4"/>
<dbReference type="FunFam" id="3.30.70.260:FF:000001">
    <property type="entry name" value="Acetolactate synthase, small subunit"/>
    <property type="match status" value="1"/>
</dbReference>
<dbReference type="InterPro" id="IPR054480">
    <property type="entry name" value="AHAS_small-like_ACT"/>
</dbReference>
<dbReference type="InterPro" id="IPR019455">
    <property type="entry name" value="Acetolactate_synth_ssu_C"/>
</dbReference>
<dbReference type="EMBL" id="CP017803">
    <property type="protein sequence ID" value="ATZ60417.1"/>
    <property type="molecule type" value="Genomic_DNA"/>
</dbReference>
<dbReference type="RefSeq" id="WP_004032708.1">
    <property type="nucleotide sequence ID" value="NZ_AP025586.1"/>
</dbReference>
<dbReference type="GO" id="GO:0003984">
    <property type="term" value="F:acetolactate synthase activity"/>
    <property type="evidence" value="ECO:0007669"/>
    <property type="project" value="UniProtKB-UniRule"/>
</dbReference>
<dbReference type="PANTHER" id="PTHR30239">
    <property type="entry name" value="ACETOLACTATE SYNTHASE SMALL SUBUNIT"/>
    <property type="match status" value="1"/>
</dbReference>
<dbReference type="OMA" id="RPFGIKE"/>
<dbReference type="Proteomes" id="UP000232133">
    <property type="component" value="Chromosome"/>
</dbReference>
<dbReference type="PANTHER" id="PTHR30239:SF0">
    <property type="entry name" value="ACETOLACTATE SYNTHASE SMALL SUBUNIT 1, CHLOROPLASTIC"/>
    <property type="match status" value="1"/>
</dbReference>
<dbReference type="CDD" id="cd04878">
    <property type="entry name" value="ACT_AHAS"/>
    <property type="match status" value="1"/>
</dbReference>
<evidence type="ECO:0000256" key="1">
    <source>
        <dbReference type="ARBA" id="ARBA00004974"/>
    </source>
</evidence>
<dbReference type="NCBIfam" id="NF008864">
    <property type="entry name" value="PRK11895.1"/>
    <property type="match status" value="1"/>
</dbReference>
<keyword evidence="4 6" id="KW-0028">Amino-acid biosynthesis</keyword>
<dbReference type="UniPathway" id="UPA00049">
    <property type="reaction ID" value="UER00059"/>
</dbReference>
<evidence type="ECO:0000256" key="5">
    <source>
        <dbReference type="ARBA" id="ARBA00023304"/>
    </source>
</evidence>
<evidence type="ECO:0000256" key="4">
    <source>
        <dbReference type="ARBA" id="ARBA00022605"/>
    </source>
</evidence>
<dbReference type="InterPro" id="IPR039557">
    <property type="entry name" value="AHAS_ACT"/>
</dbReference>
<feature type="domain" description="ACT" evidence="7">
    <location>
        <begin position="7"/>
        <end position="81"/>
    </location>
</feature>
<dbReference type="SUPFAM" id="SSF55021">
    <property type="entry name" value="ACT-like"/>
    <property type="match status" value="2"/>
</dbReference>
<dbReference type="GeneID" id="301000802"/>
<dbReference type="UniPathway" id="UPA00047">
    <property type="reaction ID" value="UER00055"/>
</dbReference>
<protein>
    <recommendedName>
        <fullName evidence="6">Acetolactate synthase small subunit</fullName>
        <shortName evidence="6">AHAS</shortName>
        <shortName evidence="6">ALS</shortName>
        <ecNumber evidence="6">2.2.1.6</ecNumber>
    </recommendedName>
    <alternativeName>
        <fullName evidence="6">Acetohydroxy-acid synthase small subunit</fullName>
    </alternativeName>
</protein>